<reference evidence="2 3" key="1">
    <citation type="submission" date="2017-02" db="EMBL/GenBank/DDBJ databases">
        <title>Ketogulonicigenium robustum SPU B003 Genome sequencing and assembly.</title>
        <authorList>
            <person name="Li Y."/>
            <person name="Liu L."/>
            <person name="Wang C."/>
            <person name="Zhang M."/>
            <person name="Zhang T."/>
            <person name="Zhang Y."/>
        </authorList>
    </citation>
    <scope>NUCLEOTIDE SEQUENCE [LARGE SCALE GENOMIC DNA]</scope>
    <source>
        <strain evidence="2 3">SPU_B003</strain>
    </source>
</reference>
<gene>
    <name evidence="2" type="ORF">BVG79_02406</name>
</gene>
<evidence type="ECO:0008006" key="4">
    <source>
        <dbReference type="Google" id="ProtNLM"/>
    </source>
</evidence>
<keyword evidence="3" id="KW-1185">Reference proteome</keyword>
<organism evidence="2 3">
    <name type="scientific">Ketogulonicigenium robustum</name>
    <dbReference type="NCBI Taxonomy" id="92947"/>
    <lineage>
        <taxon>Bacteria</taxon>
        <taxon>Pseudomonadati</taxon>
        <taxon>Pseudomonadota</taxon>
        <taxon>Alphaproteobacteria</taxon>
        <taxon>Rhodobacterales</taxon>
        <taxon>Roseobacteraceae</taxon>
        <taxon>Ketogulonicigenium</taxon>
    </lineage>
</organism>
<accession>A0A1W6P2N6</accession>
<dbReference type="AlphaFoldDB" id="A0A1W6P2N6"/>
<dbReference type="InterPro" id="IPR018666">
    <property type="entry name" value="DUF2125"/>
</dbReference>
<feature type="signal peptide" evidence="1">
    <location>
        <begin position="1"/>
        <end position="23"/>
    </location>
</feature>
<keyword evidence="1" id="KW-0732">Signal</keyword>
<dbReference type="STRING" id="92947.BVG79_02406"/>
<dbReference type="Proteomes" id="UP000242447">
    <property type="component" value="Chromosome"/>
</dbReference>
<dbReference type="EMBL" id="CP019937">
    <property type="protein sequence ID" value="ARO15746.1"/>
    <property type="molecule type" value="Genomic_DNA"/>
</dbReference>
<feature type="chain" id="PRO_5012099905" description="DUF2125 domain-containing protein" evidence="1">
    <location>
        <begin position="24"/>
        <end position="511"/>
    </location>
</feature>
<dbReference type="OrthoDB" id="7791409at2"/>
<sequence>MSRFLKFGCTSVLALAIAAPAHADLQPAEVWGFMRGLMSGVASSTSGSLTTGTESTSNGITTVNDITLVIPSSDGGETTLFIPTLSFAPHEGGSVLVDLPDTMDATNTTMVDMGDGSAPSQLSFVQTLFYENETLIVSGDPTAITLELTAPRSGVRIPAGAITENGKTGPDLPEVRGAMTSIDHHAIYKINADIANDTLHIDATSTLASNTLSLKVVIPPDPDGGPDSAVNVTVTGGTGAAQSTATLQTPLSIGDVQDALARNLLTVTADGTVRDVVMDVVSGATTVRSTIGVTGFNLNFDQHGMAVASNLGAIDVSQDQVGPLGSAETLSFAMLMPVVAGTAPQPYKLELGATGLTAADQFWAMLDPNRELPRDPASLSLGLSGDMVVTGDLTDEDALLSGDAGIAVKSVKIDPLSLTAMGAALSGNGAFTLPPLDALGALPEGSIDLTMTNIDTLLTALGNIGLMPPDVGAMVMFGLQGYTTQVDANTRTTTVGIANGTITLNGQALPF</sequence>
<dbReference type="KEGG" id="kro:BVG79_02406"/>
<dbReference type="RefSeq" id="WP_085787100.1">
    <property type="nucleotide sequence ID" value="NZ_CP019937.1"/>
</dbReference>
<name>A0A1W6P2N6_9RHOB</name>
<protein>
    <recommendedName>
        <fullName evidence="4">DUF2125 domain-containing protein</fullName>
    </recommendedName>
</protein>
<dbReference type="Pfam" id="PF09898">
    <property type="entry name" value="DUF2125"/>
    <property type="match status" value="1"/>
</dbReference>
<evidence type="ECO:0000313" key="3">
    <source>
        <dbReference type="Proteomes" id="UP000242447"/>
    </source>
</evidence>
<evidence type="ECO:0000256" key="1">
    <source>
        <dbReference type="SAM" id="SignalP"/>
    </source>
</evidence>
<evidence type="ECO:0000313" key="2">
    <source>
        <dbReference type="EMBL" id="ARO15746.1"/>
    </source>
</evidence>
<proteinExistence type="predicted"/>